<keyword evidence="3" id="KW-0716">Sensory transduction</keyword>
<dbReference type="GO" id="GO:0004984">
    <property type="term" value="F:olfactory receptor activity"/>
    <property type="evidence" value="ECO:0007669"/>
    <property type="project" value="InterPro"/>
</dbReference>
<keyword evidence="7 10" id="KW-0472">Membrane</keyword>
<feature type="transmembrane region" description="Helical" evidence="10">
    <location>
        <begin position="167"/>
        <end position="187"/>
    </location>
</feature>
<evidence type="ECO:0000256" key="10">
    <source>
        <dbReference type="SAM" id="Phobius"/>
    </source>
</evidence>
<evidence type="ECO:0000256" key="5">
    <source>
        <dbReference type="ARBA" id="ARBA00022725"/>
    </source>
</evidence>
<gene>
    <name evidence="11" type="primary">OR68</name>
</gene>
<accession>A0A411HR89</accession>
<evidence type="ECO:0000313" key="11">
    <source>
        <dbReference type="EMBL" id="QBB73000.1"/>
    </source>
</evidence>
<dbReference type="AlphaFoldDB" id="A0A411HR89"/>
<evidence type="ECO:0000256" key="9">
    <source>
        <dbReference type="ARBA" id="ARBA00023224"/>
    </source>
</evidence>
<dbReference type="InterPro" id="IPR004117">
    <property type="entry name" value="7tm6_olfct_rcpt"/>
</dbReference>
<evidence type="ECO:0000256" key="8">
    <source>
        <dbReference type="ARBA" id="ARBA00023170"/>
    </source>
</evidence>
<protein>
    <submittedName>
        <fullName evidence="11">Odorant receptor</fullName>
    </submittedName>
</protein>
<keyword evidence="2" id="KW-1003">Cell membrane</keyword>
<dbReference type="PANTHER" id="PTHR21137">
    <property type="entry name" value="ODORANT RECEPTOR"/>
    <property type="match status" value="1"/>
</dbReference>
<dbReference type="EMBL" id="MH324901">
    <property type="protein sequence ID" value="QBB73000.1"/>
    <property type="molecule type" value="mRNA"/>
</dbReference>
<comment type="subcellular location">
    <subcellularLocation>
        <location evidence="1">Cell membrane</location>
        <topology evidence="1">Multi-pass membrane protein</topology>
    </subcellularLocation>
</comment>
<dbReference type="GO" id="GO:0005549">
    <property type="term" value="F:odorant binding"/>
    <property type="evidence" value="ECO:0007669"/>
    <property type="project" value="InterPro"/>
</dbReference>
<dbReference type="PANTHER" id="PTHR21137:SF35">
    <property type="entry name" value="ODORANT RECEPTOR 19A-RELATED"/>
    <property type="match status" value="1"/>
</dbReference>
<evidence type="ECO:0000256" key="1">
    <source>
        <dbReference type="ARBA" id="ARBA00004651"/>
    </source>
</evidence>
<name>A0A411HR89_PROBE</name>
<feature type="transmembrane region" description="Helical" evidence="10">
    <location>
        <begin position="31"/>
        <end position="56"/>
    </location>
</feature>
<evidence type="ECO:0000256" key="4">
    <source>
        <dbReference type="ARBA" id="ARBA00022692"/>
    </source>
</evidence>
<keyword evidence="4 10" id="KW-0812">Transmembrane</keyword>
<keyword evidence="8 11" id="KW-0675">Receptor</keyword>
<keyword evidence="9" id="KW-0807">Transducer</keyword>
<feature type="transmembrane region" description="Helical" evidence="10">
    <location>
        <begin position="129"/>
        <end position="147"/>
    </location>
</feature>
<organism evidence="11">
    <name type="scientific">Protaetia brevitarsis</name>
    <name type="common">White-spotted flower chafer beetle</name>
    <name type="synonym">Liocola brevitarsis</name>
    <dbReference type="NCBI Taxonomy" id="348688"/>
    <lineage>
        <taxon>Eukaryota</taxon>
        <taxon>Metazoa</taxon>
        <taxon>Ecdysozoa</taxon>
        <taxon>Arthropoda</taxon>
        <taxon>Hexapoda</taxon>
        <taxon>Insecta</taxon>
        <taxon>Pterygota</taxon>
        <taxon>Neoptera</taxon>
        <taxon>Endopterygota</taxon>
        <taxon>Coleoptera</taxon>
        <taxon>Polyphaga</taxon>
        <taxon>Scarabaeiformia</taxon>
        <taxon>Scarabaeidae</taxon>
        <taxon>Cetoniinae</taxon>
        <taxon>Protaetia</taxon>
        <taxon>Liocola</taxon>
    </lineage>
</organism>
<feature type="transmembrane region" description="Helical" evidence="10">
    <location>
        <begin position="62"/>
        <end position="84"/>
    </location>
</feature>
<evidence type="ECO:0000256" key="7">
    <source>
        <dbReference type="ARBA" id="ARBA00023136"/>
    </source>
</evidence>
<sequence length="244" mass="28923">MTQKPADVIRFGRKALWLFGLYHGKNNEKYFFYYTIRTITIVVISMFPLLLLLKLILRPCDVHIFLDSLMYLTTITWFCIKIYLHLYRLKKLRKLEDFVDSKILNLQTEEQARFVAGAMTKQKLVISTFRYMTYIFTAIFALYPIIMGKQDLIMPIWTPFEPQMEELATYVFETFYLSYVIMFYPSLDAIYIGATQTLVSQFQLLKDNLKRALDRSAWDSTIKENIETKRQLKICVAHHNAILE</sequence>
<evidence type="ECO:0000256" key="6">
    <source>
        <dbReference type="ARBA" id="ARBA00022989"/>
    </source>
</evidence>
<evidence type="ECO:0000256" key="3">
    <source>
        <dbReference type="ARBA" id="ARBA00022606"/>
    </source>
</evidence>
<dbReference type="GO" id="GO:0005886">
    <property type="term" value="C:plasma membrane"/>
    <property type="evidence" value="ECO:0007669"/>
    <property type="project" value="UniProtKB-SubCell"/>
</dbReference>
<keyword evidence="6 10" id="KW-1133">Transmembrane helix</keyword>
<dbReference type="GO" id="GO:0007165">
    <property type="term" value="P:signal transduction"/>
    <property type="evidence" value="ECO:0007669"/>
    <property type="project" value="UniProtKB-KW"/>
</dbReference>
<evidence type="ECO:0000256" key="2">
    <source>
        <dbReference type="ARBA" id="ARBA00022475"/>
    </source>
</evidence>
<dbReference type="Pfam" id="PF02949">
    <property type="entry name" value="7tm_6"/>
    <property type="match status" value="1"/>
</dbReference>
<reference evidence="11" key="1">
    <citation type="submission" date="2018-05" db="EMBL/GenBank/DDBJ databases">
        <title>Identification and expression analysis of candidate chemosensory receptors in the white-spotted flower chafer, Protaetia brevitarsis.</title>
        <authorList>
            <person name="Zhang T."/>
        </authorList>
    </citation>
    <scope>NUCLEOTIDE SEQUENCE</scope>
</reference>
<keyword evidence="5" id="KW-0552">Olfaction</keyword>
<proteinExistence type="evidence at transcript level"/>